<feature type="region of interest" description="Disordered" evidence="2">
    <location>
        <begin position="563"/>
        <end position="588"/>
    </location>
</feature>
<reference evidence="4 5" key="1">
    <citation type="journal article" date="2008" name="Nature">
        <title>Genome analysis of the platypus reveals unique signatures of evolution.</title>
        <authorList>
            <person name="Warren W.C."/>
            <person name="Hillier L.W."/>
            <person name="Marshall Graves J.A."/>
            <person name="Birney E."/>
            <person name="Ponting C.P."/>
            <person name="Grutzner F."/>
            <person name="Belov K."/>
            <person name="Miller W."/>
            <person name="Clarke L."/>
            <person name="Chinwalla A.T."/>
            <person name="Yang S.P."/>
            <person name="Heger A."/>
            <person name="Locke D.P."/>
            <person name="Miethke P."/>
            <person name="Waters P.D."/>
            <person name="Veyrunes F."/>
            <person name="Fulton L."/>
            <person name="Fulton B."/>
            <person name="Graves T."/>
            <person name="Wallis J."/>
            <person name="Puente X.S."/>
            <person name="Lopez-Otin C."/>
            <person name="Ordonez G.R."/>
            <person name="Eichler E.E."/>
            <person name="Chen L."/>
            <person name="Cheng Z."/>
            <person name="Deakin J.E."/>
            <person name="Alsop A."/>
            <person name="Thompson K."/>
            <person name="Kirby P."/>
            <person name="Papenfuss A.T."/>
            <person name="Wakefield M.J."/>
            <person name="Olender T."/>
            <person name="Lancet D."/>
            <person name="Huttley G.A."/>
            <person name="Smit A.F."/>
            <person name="Pask A."/>
            <person name="Temple-Smith P."/>
            <person name="Batzer M.A."/>
            <person name="Walker J.A."/>
            <person name="Konkel M.K."/>
            <person name="Harris R.S."/>
            <person name="Whittington C.M."/>
            <person name="Wong E.S."/>
            <person name="Gemmell N.J."/>
            <person name="Buschiazzo E."/>
            <person name="Vargas Jentzsch I.M."/>
            <person name="Merkel A."/>
            <person name="Schmitz J."/>
            <person name="Zemann A."/>
            <person name="Churakov G."/>
            <person name="Kriegs J.O."/>
            <person name="Brosius J."/>
            <person name="Murchison E.P."/>
            <person name="Sachidanandam R."/>
            <person name="Smith C."/>
            <person name="Hannon G.J."/>
            <person name="Tsend-Ayush E."/>
            <person name="McMillan D."/>
            <person name="Attenborough R."/>
            <person name="Rens W."/>
            <person name="Ferguson-Smith M."/>
            <person name="Lefevre C.M."/>
            <person name="Sharp J.A."/>
            <person name="Nicholas K.R."/>
            <person name="Ray D.A."/>
            <person name="Kube M."/>
            <person name="Reinhardt R."/>
            <person name="Pringle T.H."/>
            <person name="Taylor J."/>
            <person name="Jones R.C."/>
            <person name="Nixon B."/>
            <person name="Dacheux J.L."/>
            <person name="Niwa H."/>
            <person name="Sekita Y."/>
            <person name="Huang X."/>
            <person name="Stark A."/>
            <person name="Kheradpour P."/>
            <person name="Kellis M."/>
            <person name="Flicek P."/>
            <person name="Chen Y."/>
            <person name="Webber C."/>
            <person name="Hardison R."/>
            <person name="Nelson J."/>
            <person name="Hallsworth-Pepin K."/>
            <person name="Delehaunty K."/>
            <person name="Markovic C."/>
            <person name="Minx P."/>
            <person name="Feng Y."/>
            <person name="Kremitzki C."/>
            <person name="Mitreva M."/>
            <person name="Glasscock J."/>
            <person name="Wylie T."/>
            <person name="Wohldmann P."/>
            <person name="Thiru P."/>
            <person name="Nhan M.N."/>
            <person name="Pohl C.S."/>
            <person name="Smith S.M."/>
            <person name="Hou S."/>
            <person name="Nefedov M."/>
            <person name="de Jong P.J."/>
            <person name="Renfree M.B."/>
            <person name="Mardis E.R."/>
            <person name="Wilson R.K."/>
        </authorList>
    </citation>
    <scope>NUCLEOTIDE SEQUENCE [LARGE SCALE GENOMIC DNA]</scope>
    <source>
        <strain evidence="4 5">Glennie</strain>
    </source>
</reference>
<dbReference type="FunCoup" id="F7EF73">
    <property type="interactions" value="740"/>
</dbReference>
<dbReference type="InParanoid" id="F7EF73"/>
<name>F7EF73_ORNAN</name>
<feature type="region of interest" description="Disordered" evidence="2">
    <location>
        <begin position="490"/>
        <end position="518"/>
    </location>
</feature>
<reference evidence="4" key="2">
    <citation type="submission" date="2025-08" db="UniProtKB">
        <authorList>
            <consortium name="Ensembl"/>
        </authorList>
    </citation>
    <scope>IDENTIFICATION</scope>
    <source>
        <strain evidence="4">Glennie</strain>
    </source>
</reference>
<evidence type="ECO:0000256" key="2">
    <source>
        <dbReference type="SAM" id="MobiDB-lite"/>
    </source>
</evidence>
<dbReference type="OrthoDB" id="545730at2759"/>
<dbReference type="KEGG" id="oaa:100079828"/>
<feature type="compositionally biased region" description="Acidic residues" evidence="2">
    <location>
        <begin position="575"/>
        <end position="584"/>
    </location>
</feature>
<evidence type="ECO:0000313" key="4">
    <source>
        <dbReference type="Ensembl" id="ENSOANP00000012791.4"/>
    </source>
</evidence>
<feature type="compositionally biased region" description="Basic and acidic residues" evidence="2">
    <location>
        <begin position="396"/>
        <end position="410"/>
    </location>
</feature>
<dbReference type="Bgee" id="ENSOANG00000008045">
    <property type="expression patterns" value="Expressed in testis and 8 other cell types or tissues"/>
</dbReference>
<organism evidence="4 5">
    <name type="scientific">Ornithorhynchus anatinus</name>
    <name type="common">Duckbill platypus</name>
    <dbReference type="NCBI Taxonomy" id="9258"/>
    <lineage>
        <taxon>Eukaryota</taxon>
        <taxon>Metazoa</taxon>
        <taxon>Chordata</taxon>
        <taxon>Craniata</taxon>
        <taxon>Vertebrata</taxon>
        <taxon>Euteleostomi</taxon>
        <taxon>Mammalia</taxon>
        <taxon>Monotremata</taxon>
        <taxon>Ornithorhynchidae</taxon>
        <taxon>Ornithorhynchus</taxon>
    </lineage>
</organism>
<reference evidence="4" key="3">
    <citation type="submission" date="2025-09" db="UniProtKB">
        <authorList>
            <consortium name="Ensembl"/>
        </authorList>
    </citation>
    <scope>IDENTIFICATION</scope>
    <source>
        <strain evidence="4">Glennie</strain>
    </source>
</reference>
<feature type="region of interest" description="Disordered" evidence="2">
    <location>
        <begin position="155"/>
        <end position="175"/>
    </location>
</feature>
<dbReference type="GeneTree" id="ENSGT00390000005412"/>
<dbReference type="InterPro" id="IPR026619">
    <property type="entry name" value="CEP95"/>
</dbReference>
<proteinExistence type="predicted"/>
<keyword evidence="5" id="KW-1185">Reference proteome</keyword>
<sequence>MIEPWGPAGAPMDGREDTDWITVANTLLLKCQSHRRIQKLAECDANIFISLYHSILGEPVPDLIALPTCQEDDAHNVQAVIDSLALDYLQVSLSHIIGENIVKGDQESIKNLLEIFDGLLEYLTEHISEASSQNGDKPGKQSREVIDSVLLEDKPSEPTLAQRQPSCAGSSQSSDIFVPSWDIEGSESTGELIRLGDTAHTFSLRREGGRQAVNMEGEKNVNLQRPSAQEAALKPSSPSLTRSDRRMYVKETAPSRGLLASAKGLGEPIRPAIPLQPPYHPPDSCLSYPAGRDHWSSEEQVAVLPAGEEGTKSSIFSEPAGHLTERIPASRPCSSLAPARDIPESKEASVLVVEDDQRDSLEVLDRAGRFSPTSCISEEAPAAPRQVVSPSQIPDSRARRMPLEESHSQSHDAVSLTDGSASCQRARNHLSKQELGVMSEKLSRQLNKINLMLKSALGEQIQEEEPQDYDKLSQHSDSVVEYCQKKSQPGILLGRRQPVRPRSLSSSPSPPQKPIWPEAEDALRKDRQYLSRKARQHKQKELEQCRIRAKVLTEAYEEELRGLRVEESTEPSLLNEEEEEEETEQEYKENIFKGPSKSLLEKVCSRKTAPRHPKHSLWIPRVGLGKPKKAALMKIKENDFLPLLMEELPYLQVSRQTLGRLWKKQVAQIEQLRAAVSGEDRSKIKLQHEVEEALKKHDLLAEIISKEHEHNKRLQEFKERICRQKLAQTKVKEKRQQIARAKKYYEEYRVQLRAKMMRARTREERIFKNLFEEGLEIQKQRLRELRAYSKEKRDEQKRQHQNELESMENYYRDQFSMLAEAVSQERQEINLREKAQTKTLRKIKREFRSKMEKEIQQLQALITENDDDTFFRELEAERLKARLQMASFQYRTSHF</sequence>
<dbReference type="Proteomes" id="UP000002279">
    <property type="component" value="Chromosome 15"/>
</dbReference>
<feature type="region of interest" description="Disordered" evidence="2">
    <location>
        <begin position="223"/>
        <end position="247"/>
    </location>
</feature>
<dbReference type="Pfam" id="PF19016">
    <property type="entry name" value="DUF5745"/>
    <property type="match status" value="1"/>
</dbReference>
<dbReference type="GO" id="GO:0005813">
    <property type="term" value="C:centrosome"/>
    <property type="evidence" value="ECO:0007669"/>
    <property type="project" value="InterPro"/>
</dbReference>
<protein>
    <submittedName>
        <fullName evidence="4">Centrosomal protein 95</fullName>
    </submittedName>
</protein>
<dbReference type="InterPro" id="IPR044039">
    <property type="entry name" value="DUF5745"/>
</dbReference>
<feature type="region of interest" description="Disordered" evidence="2">
    <location>
        <begin position="375"/>
        <end position="424"/>
    </location>
</feature>
<evidence type="ECO:0000313" key="5">
    <source>
        <dbReference type="Proteomes" id="UP000002279"/>
    </source>
</evidence>
<dbReference type="GO" id="GO:0000922">
    <property type="term" value="C:spindle pole"/>
    <property type="evidence" value="ECO:0000318"/>
    <property type="project" value="GO_Central"/>
</dbReference>
<dbReference type="GeneID" id="100079828"/>
<feature type="domain" description="DUF5745" evidence="3">
    <location>
        <begin position="61"/>
        <end position="119"/>
    </location>
</feature>
<keyword evidence="1" id="KW-0175">Coiled coil</keyword>
<evidence type="ECO:0000259" key="3">
    <source>
        <dbReference type="Pfam" id="PF19016"/>
    </source>
</evidence>
<dbReference type="RefSeq" id="XP_028935806.1">
    <property type="nucleotide sequence ID" value="XM_029079973.2"/>
</dbReference>
<evidence type="ECO:0000256" key="1">
    <source>
        <dbReference type="SAM" id="Coils"/>
    </source>
</evidence>
<dbReference type="OMA" id="KHSQPWK"/>
<accession>F7EF73</accession>
<dbReference type="AlphaFoldDB" id="F7EF73"/>
<dbReference type="PANTHER" id="PTHR22545:SF0">
    <property type="entry name" value="CENTROSOMAL PROTEIN OF 95 KDA"/>
    <property type="match status" value="1"/>
</dbReference>
<dbReference type="eggNOG" id="ENOG502QTFE">
    <property type="taxonomic scope" value="Eukaryota"/>
</dbReference>
<feature type="compositionally biased region" description="Polar residues" evidence="2">
    <location>
        <begin position="159"/>
        <end position="175"/>
    </location>
</feature>
<dbReference type="HOGENOM" id="CLU_018428_1_0_1"/>
<feature type="coiled-coil region" evidence="1">
    <location>
        <begin position="775"/>
        <end position="810"/>
    </location>
</feature>
<dbReference type="Ensembl" id="ENSOANT00000012793.4">
    <property type="protein sequence ID" value="ENSOANP00000012791.4"/>
    <property type="gene ID" value="ENSOANG00000008045.4"/>
</dbReference>
<gene>
    <name evidence="4" type="primary">CEP95</name>
</gene>
<dbReference type="CTD" id="90799"/>
<dbReference type="PANTHER" id="PTHR22545">
    <property type="entry name" value="CENTROSOMAL PROTEIN OF 95 KDA"/>
    <property type="match status" value="1"/>
</dbReference>